<comment type="caution">
    <text evidence="3">The sequence shown here is derived from an EMBL/GenBank/DDBJ whole genome shotgun (WGS) entry which is preliminary data.</text>
</comment>
<dbReference type="EMBL" id="NPBV01000032">
    <property type="protein sequence ID" value="PAD19732.1"/>
    <property type="molecule type" value="Genomic_DNA"/>
</dbReference>
<feature type="active site" description="Proton donor/acceptor" evidence="1">
    <location>
        <position position="82"/>
    </location>
</feature>
<evidence type="ECO:0000256" key="2">
    <source>
        <dbReference type="PIRSR" id="PIRSR613078-2"/>
    </source>
</evidence>
<dbReference type="CDD" id="cd07067">
    <property type="entry name" value="HP_PGM_like"/>
    <property type="match status" value="1"/>
</dbReference>
<feature type="binding site" evidence="2">
    <location>
        <position position="58"/>
    </location>
    <ligand>
        <name>substrate</name>
    </ligand>
</feature>
<dbReference type="InterPro" id="IPR050275">
    <property type="entry name" value="PGM_Phosphatase"/>
</dbReference>
<sequence length="191" mass="21486">MRMICLVRHGETDWNKLGKVQGSTDIPLNERGIRQAQATRDFLAGSDFDLIVASPMKRARKTADILNEALQLPLVEMEGFVERGFGEAEGLTRAEREAKYPSWDFPGMESWEDLVKRVMLALQDVNAKYGDKKVLLVCHGAVISAILSTISNGEIDTENTHLVNACLSNIQFIEEKWKVHDYNLSEHLANI</sequence>
<dbReference type="RefSeq" id="WP_095231254.1">
    <property type="nucleotide sequence ID" value="NZ_NPBD01000020.1"/>
</dbReference>
<dbReference type="GO" id="GO:0016791">
    <property type="term" value="F:phosphatase activity"/>
    <property type="evidence" value="ECO:0007669"/>
    <property type="project" value="TreeGrafter"/>
</dbReference>
<dbReference type="SUPFAM" id="SSF53254">
    <property type="entry name" value="Phosphoglycerate mutase-like"/>
    <property type="match status" value="1"/>
</dbReference>
<gene>
    <name evidence="3" type="ORF">CHH64_17695</name>
</gene>
<proteinExistence type="predicted"/>
<dbReference type="InterPro" id="IPR013078">
    <property type="entry name" value="His_Pase_superF_clade-1"/>
</dbReference>
<accession>A0A268A6I6</accession>
<dbReference type="AlphaFoldDB" id="A0A268A6I6"/>
<dbReference type="GO" id="GO:0005737">
    <property type="term" value="C:cytoplasm"/>
    <property type="evidence" value="ECO:0007669"/>
    <property type="project" value="TreeGrafter"/>
</dbReference>
<organism evidence="3 4">
    <name type="scientific">Terribacillus saccharophilus</name>
    <dbReference type="NCBI Taxonomy" id="361277"/>
    <lineage>
        <taxon>Bacteria</taxon>
        <taxon>Bacillati</taxon>
        <taxon>Bacillota</taxon>
        <taxon>Bacilli</taxon>
        <taxon>Bacillales</taxon>
        <taxon>Bacillaceae</taxon>
        <taxon>Terribacillus</taxon>
    </lineage>
</organism>
<dbReference type="PROSITE" id="PS00175">
    <property type="entry name" value="PG_MUTASE"/>
    <property type="match status" value="1"/>
</dbReference>
<name>A0A268A6I6_9BACI</name>
<reference evidence="3 4" key="1">
    <citation type="submission" date="2017-07" db="EMBL/GenBank/DDBJ databases">
        <title>Isolation and whole genome analysis of endospore-forming bacteria from heroin.</title>
        <authorList>
            <person name="Kalinowski J."/>
            <person name="Ahrens B."/>
            <person name="Al-Dilaimi A."/>
            <person name="Winkler A."/>
            <person name="Wibberg D."/>
            <person name="Schleenbecker U."/>
            <person name="Ruckert C."/>
            <person name="Wolfel R."/>
            <person name="Grass G."/>
        </authorList>
    </citation>
    <scope>NUCLEOTIDE SEQUENCE [LARGE SCALE GENOMIC DNA]</scope>
    <source>
        <strain evidence="3 4">7528</strain>
    </source>
</reference>
<dbReference type="PANTHER" id="PTHR48100">
    <property type="entry name" value="BROAD-SPECIFICITY PHOSPHATASE YOR283W-RELATED"/>
    <property type="match status" value="1"/>
</dbReference>
<evidence type="ECO:0000313" key="3">
    <source>
        <dbReference type="EMBL" id="PAD19732.1"/>
    </source>
</evidence>
<dbReference type="SMART" id="SM00855">
    <property type="entry name" value="PGAM"/>
    <property type="match status" value="1"/>
</dbReference>
<dbReference type="Pfam" id="PF00300">
    <property type="entry name" value="His_Phos_1"/>
    <property type="match status" value="1"/>
</dbReference>
<dbReference type="InterPro" id="IPR001345">
    <property type="entry name" value="PG/BPGM_mutase_AS"/>
</dbReference>
<dbReference type="PANTHER" id="PTHR48100:SF59">
    <property type="entry name" value="ADENOSYLCOBALAMIN_ALPHA-RIBAZOLE PHOSPHATASE"/>
    <property type="match status" value="1"/>
</dbReference>
<feature type="binding site" evidence="2">
    <location>
        <begin position="8"/>
        <end position="15"/>
    </location>
    <ligand>
        <name>substrate</name>
    </ligand>
</feature>
<dbReference type="OrthoDB" id="9782128at2"/>
<dbReference type="InterPro" id="IPR029033">
    <property type="entry name" value="His_PPase_superfam"/>
</dbReference>
<feature type="active site" description="Tele-phosphohistidine intermediate" evidence="1">
    <location>
        <position position="9"/>
    </location>
</feature>
<evidence type="ECO:0000313" key="4">
    <source>
        <dbReference type="Proteomes" id="UP000216013"/>
    </source>
</evidence>
<dbReference type="Gene3D" id="3.40.50.1240">
    <property type="entry name" value="Phosphoglycerate mutase-like"/>
    <property type="match status" value="1"/>
</dbReference>
<evidence type="ECO:0000256" key="1">
    <source>
        <dbReference type="PIRSR" id="PIRSR613078-1"/>
    </source>
</evidence>
<protein>
    <submittedName>
        <fullName evidence="3">Histidine phosphatase family protein</fullName>
    </submittedName>
</protein>
<dbReference type="Proteomes" id="UP000216013">
    <property type="component" value="Unassembled WGS sequence"/>
</dbReference>